<reference evidence="4" key="1">
    <citation type="journal article" date="2015" name="Microbiology">
        <title>Genome of Methanoregula boonei 6A8 reveals adaptations to oligotrophic peatland environments.</title>
        <authorList>
            <person name="Braeuer S."/>
            <person name="Cadillo-Quiroz H."/>
            <person name="Kyrpides N."/>
            <person name="Woyke T."/>
            <person name="Goodwin L."/>
            <person name="Detter C."/>
            <person name="Podell S."/>
            <person name="Yavitt J.B."/>
            <person name="Zinder S.H."/>
        </authorList>
    </citation>
    <scope>NUCLEOTIDE SEQUENCE [LARGE SCALE GENOMIC DNA]</scope>
    <source>
        <strain evidence="4">DSM 21154 / JCM 14090 / 6A8</strain>
    </source>
</reference>
<feature type="transmembrane region" description="Helical" evidence="2">
    <location>
        <begin position="28"/>
        <end position="46"/>
    </location>
</feature>
<proteinExistence type="predicted"/>
<feature type="region of interest" description="Disordered" evidence="1">
    <location>
        <begin position="1"/>
        <end position="20"/>
    </location>
</feature>
<accession>A7I9S5</accession>
<keyword evidence="2" id="KW-0472">Membrane</keyword>
<evidence type="ECO:0000256" key="1">
    <source>
        <dbReference type="SAM" id="MobiDB-lite"/>
    </source>
</evidence>
<keyword evidence="4" id="KW-1185">Reference proteome</keyword>
<dbReference type="KEGG" id="mbn:Mboo_1972"/>
<name>A7I9S5_METB6</name>
<keyword evidence="2" id="KW-0812">Transmembrane</keyword>
<evidence type="ECO:0000313" key="4">
    <source>
        <dbReference type="Proteomes" id="UP000002408"/>
    </source>
</evidence>
<dbReference type="Proteomes" id="UP000002408">
    <property type="component" value="Chromosome"/>
</dbReference>
<dbReference type="EMBL" id="CP000780">
    <property type="protein sequence ID" value="ABS56486.1"/>
    <property type="molecule type" value="Genomic_DNA"/>
</dbReference>
<organism evidence="3 4">
    <name type="scientific">Methanoregula boonei (strain DSM 21154 / JCM 14090 / 6A8)</name>
    <dbReference type="NCBI Taxonomy" id="456442"/>
    <lineage>
        <taxon>Archaea</taxon>
        <taxon>Methanobacteriati</taxon>
        <taxon>Methanobacteriota</taxon>
        <taxon>Stenosarchaea group</taxon>
        <taxon>Methanomicrobia</taxon>
        <taxon>Methanomicrobiales</taxon>
        <taxon>Methanoregulaceae</taxon>
        <taxon>Methanoregula</taxon>
    </lineage>
</organism>
<dbReference type="HOGENOM" id="CLU_2152589_0_0_2"/>
<protein>
    <submittedName>
        <fullName evidence="3">Uncharacterized protein</fullName>
    </submittedName>
</protein>
<sequence>MIAGNVFGVSPTHEQKTDGARTMDTGKILMGTALVLLMIGLVVHPANAAQTGCIYPVQQNIDIGDSGQIPTGCNVFCDPGAGSSVPATHSYKRFIISTCASFIPDDPKITG</sequence>
<dbReference type="AlphaFoldDB" id="A7I9S5"/>
<keyword evidence="2" id="KW-1133">Transmembrane helix</keyword>
<evidence type="ECO:0000313" key="3">
    <source>
        <dbReference type="EMBL" id="ABS56486.1"/>
    </source>
</evidence>
<evidence type="ECO:0000256" key="2">
    <source>
        <dbReference type="SAM" id="Phobius"/>
    </source>
</evidence>
<gene>
    <name evidence="3" type="ordered locus">Mboo_1972</name>
</gene>